<dbReference type="RefSeq" id="WP_315996310.1">
    <property type="nucleotide sequence ID" value="NZ_JAWDJT010000001.1"/>
</dbReference>
<name>A0ABU3TBN5_9BACT</name>
<organism evidence="1 2">
    <name type="scientific">Hymenobacter endophyticus</name>
    <dbReference type="NCBI Taxonomy" id="3076335"/>
    <lineage>
        <taxon>Bacteria</taxon>
        <taxon>Pseudomonadati</taxon>
        <taxon>Bacteroidota</taxon>
        <taxon>Cytophagia</taxon>
        <taxon>Cytophagales</taxon>
        <taxon>Hymenobacteraceae</taxon>
        <taxon>Hymenobacter</taxon>
    </lineage>
</organism>
<sequence>MTDIQKLQAALEAAGINAQKHWEPLRPENAELMKQWGVSAEVQQLLAEFSFDIDVAIGEVQLDQVNTLKKKLDWADDFQRALYAGLLLLGSGSTGDPVALDIRDSQVGYLFHDYFWEEEAEDPRKFFIKLNCSLEQFFWNTQFVQDYPLDAYDAAAYMGANFTGYQNPDEA</sequence>
<evidence type="ECO:0008006" key="3">
    <source>
        <dbReference type="Google" id="ProtNLM"/>
    </source>
</evidence>
<protein>
    <recommendedName>
        <fullName evidence="3">SMI1/KNR4 family protein</fullName>
    </recommendedName>
</protein>
<gene>
    <name evidence="1" type="ORF">ROI90_00140</name>
</gene>
<keyword evidence="2" id="KW-1185">Reference proteome</keyword>
<evidence type="ECO:0000313" key="1">
    <source>
        <dbReference type="EMBL" id="MDU0368786.1"/>
    </source>
</evidence>
<dbReference type="EMBL" id="JAWDJT010000001">
    <property type="protein sequence ID" value="MDU0368786.1"/>
    <property type="molecule type" value="Genomic_DNA"/>
</dbReference>
<accession>A0ABU3TBN5</accession>
<reference evidence="1 2" key="1">
    <citation type="submission" date="2023-10" db="EMBL/GenBank/DDBJ databases">
        <title>Hymenobacter endophyticus sp. nov., an isolate from the leaf tissues of wheat.</title>
        <authorList>
            <person name="Dai Y."/>
        </authorList>
    </citation>
    <scope>NUCLEOTIDE SEQUENCE [LARGE SCALE GENOMIC DNA]</scope>
    <source>
        <strain evidence="1 2">ZK17L-C2</strain>
    </source>
</reference>
<comment type="caution">
    <text evidence="1">The sequence shown here is derived from an EMBL/GenBank/DDBJ whole genome shotgun (WGS) entry which is preliminary data.</text>
</comment>
<evidence type="ECO:0000313" key="2">
    <source>
        <dbReference type="Proteomes" id="UP001250698"/>
    </source>
</evidence>
<dbReference type="Proteomes" id="UP001250698">
    <property type="component" value="Unassembled WGS sequence"/>
</dbReference>
<proteinExistence type="predicted"/>